<evidence type="ECO:0000256" key="1">
    <source>
        <dbReference type="SAM" id="Coils"/>
    </source>
</evidence>
<dbReference type="Proteomes" id="UP000043437">
    <property type="component" value="Unassembled WGS sequence"/>
</dbReference>
<feature type="coiled-coil region" evidence="1">
    <location>
        <begin position="456"/>
        <end position="595"/>
    </location>
</feature>
<sequence>MQKLYIKVAQGFKVACLQSDIIYLRQRFPKIDTALKIYDGVPNKERAMLRALLEICFQARSAPEVLYGINATRETQQRAFIYGDPSRSSAFFKGESLAFGGCVDGGFLVLDRVVLVPFGLGVRFEGVELLIDASQAQGQDLANALKSMDSPQEFLTQLQTHFSWEKWGGYLGSCTHNASHNAQKRVCVLQNAHTLPGLLGVRPYPLWLLNPKEAQELHPDHICQSVSQNMAKTLIKRFAPPLRAALVKMIASLQVCLIQVEGQLQHSLELIATVIKHHTNQQDKILLASSIAFKESLENKLTSPHTPLSFCDLSTQELGKVMAQCVALQADLDNFGRLYAQSQSMDITSLRAQLEASCQQLESLQEQTSNAPQPQTNLDKFLSFLEGQKGDFILPSGLLEPIYNALKEDLNALAPLKFSPLSLGMPAHDFSSALKAIYQDILHFEQCDQEVAKIDFSALQEGRAKLTQEIQELKAQKDKATDIESLEALQEQIRHKEQEQRGAFALGKYAKFFGTGKLEQIKHLLETHRTKVAQLKAHFSTTLRAQAQNFRPEPKTQPTECQVLKIQIQDLKAQMEQITTRKAQVQASLEQIQKKYSLENLEQIPNALNTRLEGLREALNPSTPTDTSLCFIPFGSDPSILEMASPFDVVVILDEGGLNLDLLPLILNTKKTIWLKSTHTPNLADLPEMPSLELQESLFATCFANAPSGIKAQIHLRELP</sequence>
<dbReference type="EMBL" id="CDMG01000009">
    <property type="protein sequence ID" value="CRF52645.1"/>
    <property type="molecule type" value="Genomic_DNA"/>
</dbReference>
<proteinExistence type="predicted"/>
<keyword evidence="1" id="KW-0175">Coiled coil</keyword>
<reference evidence="3" key="1">
    <citation type="submission" date="2014-12" db="EMBL/GenBank/DDBJ databases">
        <authorList>
            <person name="Jaenicke S."/>
        </authorList>
    </citation>
    <scope>NUCLEOTIDE SEQUENCE [LARGE SCALE GENOMIC DNA]</scope>
</reference>
<protein>
    <submittedName>
        <fullName evidence="2">Uncharacterized protein</fullName>
    </submittedName>
</protein>
<organism evidence="2 3">
    <name type="scientific">Helicobacter ailurogastricus</name>
    <dbReference type="NCBI Taxonomy" id="1578720"/>
    <lineage>
        <taxon>Bacteria</taxon>
        <taxon>Pseudomonadati</taxon>
        <taxon>Campylobacterota</taxon>
        <taxon>Epsilonproteobacteria</taxon>
        <taxon>Campylobacterales</taxon>
        <taxon>Helicobacteraceae</taxon>
        <taxon>Helicobacter</taxon>
    </lineage>
</organism>
<evidence type="ECO:0000313" key="2">
    <source>
        <dbReference type="EMBL" id="CRF52645.1"/>
    </source>
</evidence>
<evidence type="ECO:0000313" key="3">
    <source>
        <dbReference type="Proteomes" id="UP000043437"/>
    </source>
</evidence>
<name>A0A0K2Y659_9HELI</name>
<gene>
    <name evidence="2" type="ORF">HAL07_11100</name>
</gene>
<dbReference type="AlphaFoldDB" id="A0A0K2Y659"/>
<accession>A0A0K2Y659</accession>